<dbReference type="PANTHER" id="PTHR26312:SF176">
    <property type="entry name" value="TETRATRICOPEPTIDE-LIKE HELICAL DOMAIN-CONTAINING PROTEIN-RELATED"/>
    <property type="match status" value="1"/>
</dbReference>
<dbReference type="PANTHER" id="PTHR26312">
    <property type="entry name" value="TETRATRICOPEPTIDE REPEAT PROTEIN 5"/>
    <property type="match status" value="1"/>
</dbReference>
<dbReference type="EMBL" id="BTGU01000012">
    <property type="protein sequence ID" value="GMN41335.1"/>
    <property type="molecule type" value="Genomic_DNA"/>
</dbReference>
<proteinExistence type="predicted"/>
<evidence type="ECO:0000313" key="2">
    <source>
        <dbReference type="Proteomes" id="UP001187192"/>
    </source>
</evidence>
<name>A0AA88D249_FICCA</name>
<dbReference type="Gramene" id="FCD_00015864-RA">
    <property type="protein sequence ID" value="FCD_00015864-RA:cds"/>
    <property type="gene ID" value="FCD_00015864"/>
</dbReference>
<evidence type="ECO:0008006" key="3">
    <source>
        <dbReference type="Google" id="ProtNLM"/>
    </source>
</evidence>
<dbReference type="Proteomes" id="UP001187192">
    <property type="component" value="Unassembled WGS sequence"/>
</dbReference>
<comment type="caution">
    <text evidence="1">The sequence shown here is derived from an EMBL/GenBank/DDBJ whole genome shotgun (WGS) entry which is preliminary data.</text>
</comment>
<reference evidence="1" key="1">
    <citation type="submission" date="2023-07" db="EMBL/GenBank/DDBJ databases">
        <title>draft genome sequence of fig (Ficus carica).</title>
        <authorList>
            <person name="Takahashi T."/>
            <person name="Nishimura K."/>
        </authorList>
    </citation>
    <scope>NUCLEOTIDE SEQUENCE</scope>
</reference>
<dbReference type="Gene3D" id="1.25.40.10">
    <property type="entry name" value="Tetratricopeptide repeat domain"/>
    <property type="match status" value="1"/>
</dbReference>
<dbReference type="AlphaFoldDB" id="A0AA88D249"/>
<protein>
    <recommendedName>
        <fullName evidence="3">Tetratricopeptide repeat-like superfamily protein</fullName>
    </recommendedName>
</protein>
<evidence type="ECO:0000313" key="1">
    <source>
        <dbReference type="EMBL" id="GMN41335.1"/>
    </source>
</evidence>
<accession>A0AA88D249</accession>
<sequence>MGMRVIALRSSQNFNLSAVPHFRCSYSSSLKQPYSISFPISRTPCGKFANFFRRLVSFPKARSGSFGEFFSDEEVSSQIEELMQKFNLSDVDDHYESGDETASVGSKISIDMKCPRGESLEVGSLRPSLYGFEPESPDWREGSEIDKASIERKANSFELPLSLRLIKMKHRLWEESFRGAGELTFCSMKKAFSYMVYILRELQTCALSIREGLYYEDLQEIIAKMQREMNVTFVWLFQRVFSSTPTLMVYLMILLANYTAKSMDASAVSMATPLPVITETLSAAEDQDQQRARFDDVSAVKRILNGVKVISPSGSGTKDRKKRHYSNDVLNEINGVPCLGNEEFTSEEELALWNSVLEEASRMQAELRAEALDRETVKQFVSPLTVELEENDYVDYFRTDLEYQMGLARDPNNPLLLSNYAQFLYLVYQDHNRAEESFRRAVQAEPPDAEALSQYAEFLWKVRKDLWGAEERYQQALAAESDNPYYASKYANFLWSTGGEETCFLGPSHENFKFS</sequence>
<dbReference type="InterPro" id="IPR011990">
    <property type="entry name" value="TPR-like_helical_dom_sf"/>
</dbReference>
<organism evidence="1 2">
    <name type="scientific">Ficus carica</name>
    <name type="common">Common fig</name>
    <dbReference type="NCBI Taxonomy" id="3494"/>
    <lineage>
        <taxon>Eukaryota</taxon>
        <taxon>Viridiplantae</taxon>
        <taxon>Streptophyta</taxon>
        <taxon>Embryophyta</taxon>
        <taxon>Tracheophyta</taxon>
        <taxon>Spermatophyta</taxon>
        <taxon>Magnoliopsida</taxon>
        <taxon>eudicotyledons</taxon>
        <taxon>Gunneridae</taxon>
        <taxon>Pentapetalae</taxon>
        <taxon>rosids</taxon>
        <taxon>fabids</taxon>
        <taxon>Rosales</taxon>
        <taxon>Moraceae</taxon>
        <taxon>Ficeae</taxon>
        <taxon>Ficus</taxon>
    </lineage>
</organism>
<gene>
    <name evidence="1" type="ORF">TIFTF001_010555</name>
</gene>
<keyword evidence="2" id="KW-1185">Reference proteome</keyword>
<dbReference type="SUPFAM" id="SSF48452">
    <property type="entry name" value="TPR-like"/>
    <property type="match status" value="1"/>
</dbReference>